<dbReference type="RefSeq" id="WP_386050995.1">
    <property type="nucleotide sequence ID" value="NZ_JBHTKH010000001.1"/>
</dbReference>
<name>A0ABW3MTD0_9MICO</name>
<feature type="transmembrane region" description="Helical" evidence="7">
    <location>
        <begin position="213"/>
        <end position="235"/>
    </location>
</feature>
<keyword evidence="10" id="KW-1185">Reference proteome</keyword>
<feature type="transmembrane region" description="Helical" evidence="7">
    <location>
        <begin position="130"/>
        <end position="148"/>
    </location>
</feature>
<keyword evidence="5 7" id="KW-1133">Transmembrane helix</keyword>
<evidence type="ECO:0000313" key="9">
    <source>
        <dbReference type="EMBL" id="MFD1053502.1"/>
    </source>
</evidence>
<evidence type="ECO:0000256" key="2">
    <source>
        <dbReference type="ARBA" id="ARBA00022448"/>
    </source>
</evidence>
<keyword evidence="6 7" id="KW-0472">Membrane</keyword>
<dbReference type="InterPro" id="IPR050366">
    <property type="entry name" value="BP-dependent_transpt_permease"/>
</dbReference>
<feature type="transmembrane region" description="Helical" evidence="7">
    <location>
        <begin position="255"/>
        <end position="277"/>
    </location>
</feature>
<dbReference type="SUPFAM" id="SSF161098">
    <property type="entry name" value="MetI-like"/>
    <property type="match status" value="1"/>
</dbReference>
<evidence type="ECO:0000313" key="10">
    <source>
        <dbReference type="Proteomes" id="UP001597046"/>
    </source>
</evidence>
<dbReference type="CDD" id="cd06261">
    <property type="entry name" value="TM_PBP2"/>
    <property type="match status" value="1"/>
</dbReference>
<evidence type="ECO:0000256" key="4">
    <source>
        <dbReference type="ARBA" id="ARBA00022692"/>
    </source>
</evidence>
<feature type="transmembrane region" description="Helical" evidence="7">
    <location>
        <begin position="92"/>
        <end position="118"/>
    </location>
</feature>
<evidence type="ECO:0000256" key="7">
    <source>
        <dbReference type="RuleBase" id="RU363032"/>
    </source>
</evidence>
<dbReference type="Proteomes" id="UP001597046">
    <property type="component" value="Unassembled WGS sequence"/>
</dbReference>
<dbReference type="InterPro" id="IPR035906">
    <property type="entry name" value="MetI-like_sf"/>
</dbReference>
<comment type="similarity">
    <text evidence="7">Belongs to the binding-protein-dependent transport system permease family.</text>
</comment>
<accession>A0ABW3MTD0</accession>
<dbReference type="PROSITE" id="PS50928">
    <property type="entry name" value="ABC_TM1"/>
    <property type="match status" value="1"/>
</dbReference>
<evidence type="ECO:0000259" key="8">
    <source>
        <dbReference type="PROSITE" id="PS50928"/>
    </source>
</evidence>
<dbReference type="PANTHER" id="PTHR43386">
    <property type="entry name" value="OLIGOPEPTIDE TRANSPORT SYSTEM PERMEASE PROTEIN APPC"/>
    <property type="match status" value="1"/>
</dbReference>
<evidence type="ECO:0000256" key="6">
    <source>
        <dbReference type="ARBA" id="ARBA00023136"/>
    </source>
</evidence>
<gene>
    <name evidence="9" type="ORF">ACFQ2V_04215</name>
</gene>
<feature type="domain" description="ABC transmembrane type-1" evidence="8">
    <location>
        <begin position="92"/>
        <end position="278"/>
    </location>
</feature>
<evidence type="ECO:0000256" key="5">
    <source>
        <dbReference type="ARBA" id="ARBA00022989"/>
    </source>
</evidence>
<dbReference type="Pfam" id="PF00528">
    <property type="entry name" value="BPD_transp_1"/>
    <property type="match status" value="1"/>
</dbReference>
<reference evidence="10" key="1">
    <citation type="journal article" date="2019" name="Int. J. Syst. Evol. Microbiol.">
        <title>The Global Catalogue of Microorganisms (GCM) 10K type strain sequencing project: providing services to taxonomists for standard genome sequencing and annotation.</title>
        <authorList>
            <consortium name="The Broad Institute Genomics Platform"/>
            <consortium name="The Broad Institute Genome Sequencing Center for Infectious Disease"/>
            <person name="Wu L."/>
            <person name="Ma J."/>
        </authorList>
    </citation>
    <scope>NUCLEOTIDE SEQUENCE [LARGE SCALE GENOMIC DNA]</scope>
    <source>
        <strain evidence="10">CCUG 57508</strain>
    </source>
</reference>
<dbReference type="InterPro" id="IPR000515">
    <property type="entry name" value="MetI-like"/>
</dbReference>
<comment type="caution">
    <text evidence="9">The sequence shown here is derived from an EMBL/GenBank/DDBJ whole genome shotgun (WGS) entry which is preliminary data.</text>
</comment>
<sequence>MALTDTMRVLRSRAPRVRELASPRKHPMAAVGLFLLLVYVVVAIVGPAFVGDPLRTSAVDALTGPGATHLLGTDRFGRDVLARAVVAARMDLLVGLVIALAAAVVGSVIGVVAGYAGGWVDEVIMRVTDVILAFPGFVLALIIVAVLGDGVPNVVVAVAVAYSPYFVRLTRSQALAEREREYVDAAALSGNPRWRIALRHVLPNALGPAYTQATLVAGWAILDVAGLAFLGVGIQPPAAEWGVMVAEGANDVLTGAWWTALVPGALIVLLALAFQMVGDDVQGSRR</sequence>
<proteinExistence type="inferred from homology"/>
<keyword evidence="2 7" id="KW-0813">Transport</keyword>
<keyword evidence="3" id="KW-1003">Cell membrane</keyword>
<dbReference type="PANTHER" id="PTHR43386:SF1">
    <property type="entry name" value="D,D-DIPEPTIDE TRANSPORT SYSTEM PERMEASE PROTEIN DDPC-RELATED"/>
    <property type="match status" value="1"/>
</dbReference>
<comment type="subcellular location">
    <subcellularLocation>
        <location evidence="1 7">Cell membrane</location>
        <topology evidence="1 7">Multi-pass membrane protein</topology>
    </subcellularLocation>
</comment>
<evidence type="ECO:0000256" key="3">
    <source>
        <dbReference type="ARBA" id="ARBA00022475"/>
    </source>
</evidence>
<feature type="transmembrane region" description="Helical" evidence="7">
    <location>
        <begin position="28"/>
        <end position="50"/>
    </location>
</feature>
<dbReference type="Gene3D" id="1.10.3720.10">
    <property type="entry name" value="MetI-like"/>
    <property type="match status" value="1"/>
</dbReference>
<keyword evidence="4 7" id="KW-0812">Transmembrane</keyword>
<dbReference type="EMBL" id="JBHTKH010000001">
    <property type="protein sequence ID" value="MFD1053502.1"/>
    <property type="molecule type" value="Genomic_DNA"/>
</dbReference>
<organism evidence="9 10">
    <name type="scientific">Terrabacter terrigena</name>
    <dbReference type="NCBI Taxonomy" id="574718"/>
    <lineage>
        <taxon>Bacteria</taxon>
        <taxon>Bacillati</taxon>
        <taxon>Actinomycetota</taxon>
        <taxon>Actinomycetes</taxon>
        <taxon>Micrococcales</taxon>
        <taxon>Intrasporangiaceae</taxon>
        <taxon>Terrabacter</taxon>
    </lineage>
</organism>
<protein>
    <submittedName>
        <fullName evidence="9">ABC transporter permease</fullName>
    </submittedName>
</protein>
<evidence type="ECO:0000256" key="1">
    <source>
        <dbReference type="ARBA" id="ARBA00004651"/>
    </source>
</evidence>